<proteinExistence type="predicted"/>
<evidence type="ECO:0000259" key="5">
    <source>
        <dbReference type="PROSITE" id="PS50977"/>
    </source>
</evidence>
<dbReference type="GO" id="GO:0003700">
    <property type="term" value="F:DNA-binding transcription factor activity"/>
    <property type="evidence" value="ECO:0007669"/>
    <property type="project" value="TreeGrafter"/>
</dbReference>
<dbReference type="InterPro" id="IPR049484">
    <property type="entry name" value="Rv0078-like_C"/>
</dbReference>
<dbReference type="InterPro" id="IPR050109">
    <property type="entry name" value="HTH-type_TetR-like_transc_reg"/>
</dbReference>
<dbReference type="Gene3D" id="1.10.357.10">
    <property type="entry name" value="Tetracycline Repressor, domain 2"/>
    <property type="match status" value="1"/>
</dbReference>
<dbReference type="GO" id="GO:0000976">
    <property type="term" value="F:transcription cis-regulatory region binding"/>
    <property type="evidence" value="ECO:0007669"/>
    <property type="project" value="TreeGrafter"/>
</dbReference>
<accession>A0A1M7C9F3</accession>
<keyword evidence="3" id="KW-0804">Transcription</keyword>
<dbReference type="OrthoDB" id="9805134at2"/>
<evidence type="ECO:0000256" key="2">
    <source>
        <dbReference type="ARBA" id="ARBA00023125"/>
    </source>
</evidence>
<feature type="domain" description="HTH tetR-type" evidence="5">
    <location>
        <begin position="10"/>
        <end position="70"/>
    </location>
</feature>
<evidence type="ECO:0000313" key="6">
    <source>
        <dbReference type="EMBL" id="SHL63918.1"/>
    </source>
</evidence>
<dbReference type="SUPFAM" id="SSF46689">
    <property type="entry name" value="Homeodomain-like"/>
    <property type="match status" value="1"/>
</dbReference>
<evidence type="ECO:0000256" key="1">
    <source>
        <dbReference type="ARBA" id="ARBA00023015"/>
    </source>
</evidence>
<dbReference type="PROSITE" id="PS50977">
    <property type="entry name" value="HTH_TETR_2"/>
    <property type="match status" value="1"/>
</dbReference>
<dbReference type="InterPro" id="IPR001647">
    <property type="entry name" value="HTH_TetR"/>
</dbReference>
<evidence type="ECO:0000256" key="4">
    <source>
        <dbReference type="PROSITE-ProRule" id="PRU00335"/>
    </source>
</evidence>
<keyword evidence="2 4" id="KW-0238">DNA-binding</keyword>
<protein>
    <submittedName>
        <fullName evidence="6">Transcriptional regulator, TetR family</fullName>
    </submittedName>
</protein>
<sequence length="196" mass="21367">MKMTKTAQTAATKARLETVAREIFAERGFEAVSAEELVAKAEVTRGALYHHYDGKEGLFAAVVETVMRELHAELVRETAALADPLLALERGIGVFLKACSEPAMQRILLVDAPAVLGWQRWREMDAKYGLGLIRQALSAAVSMGLLEKREVDVLAHLLLGSLTEAAMVIARSPNPSKARKAAERALASMIEACRVR</sequence>
<reference evidence="6 7" key="1">
    <citation type="submission" date="2016-11" db="EMBL/GenBank/DDBJ databases">
        <authorList>
            <person name="Jaros S."/>
            <person name="Januszkiewicz K."/>
            <person name="Wedrychowicz H."/>
        </authorList>
    </citation>
    <scope>NUCLEOTIDE SEQUENCE [LARGE SCALE GENOMIC DNA]</scope>
    <source>
        <strain evidence="6 7">GAS499</strain>
    </source>
</reference>
<dbReference type="PRINTS" id="PR00455">
    <property type="entry name" value="HTHTETR"/>
</dbReference>
<dbReference type="Proteomes" id="UP000189935">
    <property type="component" value="Chromosome I"/>
</dbReference>
<organism evidence="6 7">
    <name type="scientific">Bradyrhizobium lablabi</name>
    <dbReference type="NCBI Taxonomy" id="722472"/>
    <lineage>
        <taxon>Bacteria</taxon>
        <taxon>Pseudomonadati</taxon>
        <taxon>Pseudomonadota</taxon>
        <taxon>Alphaproteobacteria</taxon>
        <taxon>Hyphomicrobiales</taxon>
        <taxon>Nitrobacteraceae</taxon>
        <taxon>Bradyrhizobium</taxon>
    </lineage>
</organism>
<dbReference type="Pfam" id="PF00440">
    <property type="entry name" value="TetR_N"/>
    <property type="match status" value="1"/>
</dbReference>
<dbReference type="InterPro" id="IPR009057">
    <property type="entry name" value="Homeodomain-like_sf"/>
</dbReference>
<dbReference type="EMBL" id="LT670844">
    <property type="protein sequence ID" value="SHL63918.1"/>
    <property type="molecule type" value="Genomic_DNA"/>
</dbReference>
<dbReference type="Pfam" id="PF21351">
    <property type="entry name" value="TetR_C_41"/>
    <property type="match status" value="1"/>
</dbReference>
<name>A0A1M7C9F3_9BRAD</name>
<dbReference type="PANTHER" id="PTHR30055:SF234">
    <property type="entry name" value="HTH-TYPE TRANSCRIPTIONAL REGULATOR BETI"/>
    <property type="match status" value="1"/>
</dbReference>
<gene>
    <name evidence="6" type="ORF">SAMN05444159_6421</name>
</gene>
<keyword evidence="1" id="KW-0805">Transcription regulation</keyword>
<feature type="DNA-binding region" description="H-T-H motif" evidence="4">
    <location>
        <begin position="33"/>
        <end position="52"/>
    </location>
</feature>
<dbReference type="PANTHER" id="PTHR30055">
    <property type="entry name" value="HTH-TYPE TRANSCRIPTIONAL REGULATOR RUTR"/>
    <property type="match status" value="1"/>
</dbReference>
<evidence type="ECO:0000256" key="3">
    <source>
        <dbReference type="ARBA" id="ARBA00023163"/>
    </source>
</evidence>
<evidence type="ECO:0000313" key="7">
    <source>
        <dbReference type="Proteomes" id="UP000189935"/>
    </source>
</evidence>
<dbReference type="AlphaFoldDB" id="A0A1M7C9F3"/>